<dbReference type="STRING" id="717606.PaecuDRAFT_2827"/>
<reference evidence="4 5" key="1">
    <citation type="submission" date="2010-07" db="EMBL/GenBank/DDBJ databases">
        <title>The draft genome of Paenibacillus curdlanolyticus YK9.</title>
        <authorList>
            <consortium name="US DOE Joint Genome Institute (JGI-PGF)"/>
            <person name="Lucas S."/>
            <person name="Copeland A."/>
            <person name="Lapidus A."/>
            <person name="Cheng J.-F."/>
            <person name="Bruce D."/>
            <person name="Goodwin L."/>
            <person name="Pitluck S."/>
            <person name="Land M.L."/>
            <person name="Hauser L."/>
            <person name="Chang Y.-J."/>
            <person name="Jeffries C."/>
            <person name="Anderson I.J."/>
            <person name="Johnson E."/>
            <person name="Loganathan U."/>
            <person name="Mulhopadhyay B."/>
            <person name="Kyrpides N."/>
            <person name="Woyke T.J."/>
        </authorList>
    </citation>
    <scope>NUCLEOTIDE SEQUENCE [LARGE SCALE GENOMIC DNA]</scope>
    <source>
        <strain evidence="4 5">YK9</strain>
    </source>
</reference>
<sequence>MNNHMMGRTTASDRLGIHLTGARLQQVAFTGITEEDLKILHAQEALFGTITDLVVDELYERLLQEPELAAIINSHSTLDRLKGTQRWYFQSLTAGLIDEAFFERRLHIGRIHSRIGLTTNWYLGTYMLYLQIATQQLKRALPDQWAVVVMSLSKLFNLDSQVVLEAYEEDEKEKIQRMVEEKQHLLLRVNAAVQELTSMIAELNASSRKMADSAENTAELQRSSNEQVKELHRQVEDIGSLGTTMKEVSDQTHLIGLNASIEAARAGEEGRGFAVVANEIRKLAANSKQSLGLIQEKLGSIYTALNLVQRGSDQTVILAEGQAASSQELSAFVQMIESVALELEALQQE</sequence>
<evidence type="ECO:0000313" key="4">
    <source>
        <dbReference type="EMBL" id="EFM10391.1"/>
    </source>
</evidence>
<dbReference type="InterPro" id="IPR004089">
    <property type="entry name" value="MCPsignal_dom"/>
</dbReference>
<accession>E0IBA0</accession>
<protein>
    <submittedName>
        <fullName evidence="4">Methyl-accepting chemotaxis sensory transducer</fullName>
    </submittedName>
</protein>
<dbReference type="Pfam" id="PF11563">
    <property type="entry name" value="Protoglobin"/>
    <property type="match status" value="1"/>
</dbReference>
<proteinExistence type="predicted"/>
<dbReference type="eggNOG" id="COG0840">
    <property type="taxonomic scope" value="Bacteria"/>
</dbReference>
<evidence type="ECO:0000256" key="1">
    <source>
        <dbReference type="ARBA" id="ARBA00023224"/>
    </source>
</evidence>
<dbReference type="PANTHER" id="PTHR32089">
    <property type="entry name" value="METHYL-ACCEPTING CHEMOTAXIS PROTEIN MCPB"/>
    <property type="match status" value="1"/>
</dbReference>
<dbReference type="GO" id="GO:0007165">
    <property type="term" value="P:signal transduction"/>
    <property type="evidence" value="ECO:0007669"/>
    <property type="project" value="UniProtKB-KW"/>
</dbReference>
<dbReference type="CDD" id="cd01068">
    <property type="entry name" value="globin_sensor"/>
    <property type="match status" value="1"/>
</dbReference>
<name>E0IBA0_9BACL</name>
<keyword evidence="1 2" id="KW-0807">Transducer</keyword>
<evidence type="ECO:0000259" key="3">
    <source>
        <dbReference type="PROSITE" id="PS50111"/>
    </source>
</evidence>
<dbReference type="SUPFAM" id="SSF46458">
    <property type="entry name" value="Globin-like"/>
    <property type="match status" value="1"/>
</dbReference>
<feature type="domain" description="Methyl-accepting transducer" evidence="3">
    <location>
        <begin position="179"/>
        <end position="349"/>
    </location>
</feature>
<dbReference type="PROSITE" id="PS50111">
    <property type="entry name" value="CHEMOTAXIS_TRANSDUC_2"/>
    <property type="match status" value="1"/>
</dbReference>
<dbReference type="AlphaFoldDB" id="E0IBA0"/>
<dbReference type="Gene3D" id="1.10.287.950">
    <property type="entry name" value="Methyl-accepting chemotaxis protein"/>
    <property type="match status" value="1"/>
</dbReference>
<dbReference type="GO" id="GO:0016020">
    <property type="term" value="C:membrane"/>
    <property type="evidence" value="ECO:0007669"/>
    <property type="project" value="InterPro"/>
</dbReference>
<dbReference type="InterPro" id="IPR039379">
    <property type="entry name" value="Protoglobin_sensor_dom"/>
</dbReference>
<dbReference type="GO" id="GO:0020037">
    <property type="term" value="F:heme binding"/>
    <property type="evidence" value="ECO:0007669"/>
    <property type="project" value="InterPro"/>
</dbReference>
<dbReference type="Proteomes" id="UP000005387">
    <property type="component" value="Unassembled WGS sequence"/>
</dbReference>
<dbReference type="Gene3D" id="1.10.490.10">
    <property type="entry name" value="Globins"/>
    <property type="match status" value="1"/>
</dbReference>
<dbReference type="PANTHER" id="PTHR32089:SF112">
    <property type="entry name" value="LYSOZYME-LIKE PROTEIN-RELATED"/>
    <property type="match status" value="1"/>
</dbReference>
<gene>
    <name evidence="4" type="ORF">PaecuDRAFT_2827</name>
</gene>
<evidence type="ECO:0000313" key="5">
    <source>
        <dbReference type="Proteomes" id="UP000005387"/>
    </source>
</evidence>
<dbReference type="GO" id="GO:0019825">
    <property type="term" value="F:oxygen binding"/>
    <property type="evidence" value="ECO:0007669"/>
    <property type="project" value="InterPro"/>
</dbReference>
<dbReference type="Pfam" id="PF00015">
    <property type="entry name" value="MCPsignal"/>
    <property type="match status" value="1"/>
</dbReference>
<keyword evidence="5" id="KW-1185">Reference proteome</keyword>
<dbReference type="SMART" id="SM00283">
    <property type="entry name" value="MA"/>
    <property type="match status" value="1"/>
</dbReference>
<dbReference type="InterPro" id="IPR044398">
    <property type="entry name" value="Globin-sensor_dom"/>
</dbReference>
<dbReference type="RefSeq" id="WP_006038817.1">
    <property type="nucleotide sequence ID" value="NZ_AEDD01000007.1"/>
</dbReference>
<dbReference type="InterPro" id="IPR009050">
    <property type="entry name" value="Globin-like_sf"/>
</dbReference>
<dbReference type="SUPFAM" id="SSF58104">
    <property type="entry name" value="Methyl-accepting chemotaxis protein (MCP) signaling domain"/>
    <property type="match status" value="1"/>
</dbReference>
<dbReference type="InterPro" id="IPR012292">
    <property type="entry name" value="Globin/Proto"/>
</dbReference>
<evidence type="ECO:0000256" key="2">
    <source>
        <dbReference type="PROSITE-ProRule" id="PRU00284"/>
    </source>
</evidence>
<organism evidence="4 5">
    <name type="scientific">Paenibacillus curdlanolyticus YK9</name>
    <dbReference type="NCBI Taxonomy" id="717606"/>
    <lineage>
        <taxon>Bacteria</taxon>
        <taxon>Bacillati</taxon>
        <taxon>Bacillota</taxon>
        <taxon>Bacilli</taxon>
        <taxon>Bacillales</taxon>
        <taxon>Paenibacillaceae</taxon>
        <taxon>Paenibacillus</taxon>
    </lineage>
</organism>
<dbReference type="EMBL" id="AEDD01000007">
    <property type="protein sequence ID" value="EFM10391.1"/>
    <property type="molecule type" value="Genomic_DNA"/>
</dbReference>